<reference evidence="4" key="1">
    <citation type="journal article" date="2017" name="J. Biotechnol.">
        <title>Complete genome sequence of Novosphingobium resinovorum SA1, a versatile xenobiotic-degrading bacterium capable of utilizing sulfanilic acid.</title>
        <authorList>
            <person name="Hegedus B."/>
            <person name="Kos P.B."/>
            <person name="Balint B."/>
            <person name="Maroti G."/>
            <person name="Gan H.M."/>
            <person name="Perei K."/>
            <person name="Rakhely G."/>
        </authorList>
    </citation>
    <scope>NUCLEOTIDE SEQUENCE [LARGE SCALE GENOMIC DNA]</scope>
    <source>
        <strain evidence="4">SA1</strain>
    </source>
</reference>
<dbReference type="OrthoDB" id="9790710at2"/>
<evidence type="ECO:0000259" key="2">
    <source>
        <dbReference type="Pfam" id="PF13439"/>
    </source>
</evidence>
<sequence>MKVLVLSSLFPNPVQRRHGIFIEHRIAATYSSGIEMRVVAPVPWFPSRNERWGRYASYADIPLDAERRGISIDHPRYLTVPKFGQTVAPALMAASLYRHIARLRRTFDFDVIDSYYLYPDGVAASWLAKMFDRPFIRSALGTDVSLIPNWLPSRKMIVKAVRQSAATTAVCKALVQGLENIGAPAGKLHVIEHGVDLKMFSPPDDRAQLRLKLGFHGPTILSVGHLIERKGHDLAIRALAGLPGASLVIAGDGPLEMKLRQLATDLGVGDRVRFLGHVEQHELPAIYGSADLTLLCSDREGIANVLLESIACGTPLVATSVWGSPDVITCPEAGVLTGDRSPMGIERVLRKILADMPDRSATRRYAERYDWTETGRLHRALLMQAVLQYQANSSSQPVPT</sequence>
<protein>
    <recommendedName>
        <fullName evidence="5">Group 1 glycosyl transferase</fullName>
    </recommendedName>
</protein>
<proteinExistence type="predicted"/>
<dbReference type="Pfam" id="PF00534">
    <property type="entry name" value="Glycos_transf_1"/>
    <property type="match status" value="1"/>
</dbReference>
<dbReference type="PANTHER" id="PTHR45947:SF3">
    <property type="entry name" value="SULFOQUINOVOSYL TRANSFERASE SQD2"/>
    <property type="match status" value="1"/>
</dbReference>
<feature type="domain" description="Glycosyltransferase subfamily 4-like N-terminal" evidence="2">
    <location>
        <begin position="88"/>
        <end position="197"/>
    </location>
</feature>
<dbReference type="CDD" id="cd03798">
    <property type="entry name" value="GT4_WlbH-like"/>
    <property type="match status" value="1"/>
</dbReference>
<geneLocation type="plasmid" evidence="3 4">
    <name>pSA2</name>
</geneLocation>
<evidence type="ECO:0000313" key="4">
    <source>
        <dbReference type="Proteomes" id="UP000094626"/>
    </source>
</evidence>
<dbReference type="AlphaFoldDB" id="A0A1D8ADX4"/>
<evidence type="ECO:0000313" key="3">
    <source>
        <dbReference type="EMBL" id="AOR80322.1"/>
    </source>
</evidence>
<name>A0A1D8ADX4_9SPHN</name>
<gene>
    <name evidence="3" type="ORF">BES08_25875</name>
</gene>
<dbReference type="PANTHER" id="PTHR45947">
    <property type="entry name" value="SULFOQUINOVOSYL TRANSFERASE SQD2"/>
    <property type="match status" value="1"/>
</dbReference>
<dbReference type="InterPro" id="IPR050194">
    <property type="entry name" value="Glycosyltransferase_grp1"/>
</dbReference>
<dbReference type="SUPFAM" id="SSF53756">
    <property type="entry name" value="UDP-Glycosyltransferase/glycogen phosphorylase"/>
    <property type="match status" value="1"/>
</dbReference>
<dbReference type="Pfam" id="PF13439">
    <property type="entry name" value="Glyco_transf_4"/>
    <property type="match status" value="1"/>
</dbReference>
<dbReference type="GO" id="GO:0016757">
    <property type="term" value="F:glycosyltransferase activity"/>
    <property type="evidence" value="ECO:0007669"/>
    <property type="project" value="InterPro"/>
</dbReference>
<dbReference type="InterPro" id="IPR001296">
    <property type="entry name" value="Glyco_trans_1"/>
</dbReference>
<dbReference type="EMBL" id="CP017077">
    <property type="protein sequence ID" value="AOR80322.1"/>
    <property type="molecule type" value="Genomic_DNA"/>
</dbReference>
<dbReference type="InterPro" id="IPR028098">
    <property type="entry name" value="Glyco_trans_4-like_N"/>
</dbReference>
<accession>A0A1D8ADX4</accession>
<dbReference type="Gene3D" id="3.40.50.2000">
    <property type="entry name" value="Glycogen Phosphorylase B"/>
    <property type="match status" value="2"/>
</dbReference>
<keyword evidence="4" id="KW-1185">Reference proteome</keyword>
<keyword evidence="3" id="KW-0614">Plasmid</keyword>
<dbReference type="Proteomes" id="UP000094626">
    <property type="component" value="Plasmid pSA2"/>
</dbReference>
<organism evidence="3 4">
    <name type="scientific">Novosphingobium resinovorum</name>
    <dbReference type="NCBI Taxonomy" id="158500"/>
    <lineage>
        <taxon>Bacteria</taxon>
        <taxon>Pseudomonadati</taxon>
        <taxon>Pseudomonadota</taxon>
        <taxon>Alphaproteobacteria</taxon>
        <taxon>Sphingomonadales</taxon>
        <taxon>Sphingomonadaceae</taxon>
        <taxon>Novosphingobium</taxon>
    </lineage>
</organism>
<evidence type="ECO:0000259" key="1">
    <source>
        <dbReference type="Pfam" id="PF00534"/>
    </source>
</evidence>
<evidence type="ECO:0008006" key="5">
    <source>
        <dbReference type="Google" id="ProtNLM"/>
    </source>
</evidence>
<feature type="domain" description="Glycosyl transferase family 1" evidence="1">
    <location>
        <begin position="218"/>
        <end position="367"/>
    </location>
</feature>
<dbReference type="KEGG" id="nre:BES08_25875"/>